<gene>
    <name evidence="1" type="ORF">C8F04DRAFT_1301745</name>
</gene>
<proteinExistence type="predicted"/>
<evidence type="ECO:0000313" key="2">
    <source>
        <dbReference type="Proteomes" id="UP001218188"/>
    </source>
</evidence>
<keyword evidence="2" id="KW-1185">Reference proteome</keyword>
<organism evidence="1 2">
    <name type="scientific">Mycena alexandri</name>
    <dbReference type="NCBI Taxonomy" id="1745969"/>
    <lineage>
        <taxon>Eukaryota</taxon>
        <taxon>Fungi</taxon>
        <taxon>Dikarya</taxon>
        <taxon>Basidiomycota</taxon>
        <taxon>Agaricomycotina</taxon>
        <taxon>Agaricomycetes</taxon>
        <taxon>Agaricomycetidae</taxon>
        <taxon>Agaricales</taxon>
        <taxon>Marasmiineae</taxon>
        <taxon>Mycenaceae</taxon>
        <taxon>Mycena</taxon>
    </lineage>
</organism>
<reference evidence="1" key="1">
    <citation type="submission" date="2023-03" db="EMBL/GenBank/DDBJ databases">
        <title>Massive genome expansion in bonnet fungi (Mycena s.s.) driven by repeated elements and novel gene families across ecological guilds.</title>
        <authorList>
            <consortium name="Lawrence Berkeley National Laboratory"/>
            <person name="Harder C.B."/>
            <person name="Miyauchi S."/>
            <person name="Viragh M."/>
            <person name="Kuo A."/>
            <person name="Thoen E."/>
            <person name="Andreopoulos B."/>
            <person name="Lu D."/>
            <person name="Skrede I."/>
            <person name="Drula E."/>
            <person name="Henrissat B."/>
            <person name="Morin E."/>
            <person name="Kohler A."/>
            <person name="Barry K."/>
            <person name="LaButti K."/>
            <person name="Morin E."/>
            <person name="Salamov A."/>
            <person name="Lipzen A."/>
            <person name="Mereny Z."/>
            <person name="Hegedus B."/>
            <person name="Baldrian P."/>
            <person name="Stursova M."/>
            <person name="Weitz H."/>
            <person name="Taylor A."/>
            <person name="Grigoriev I.V."/>
            <person name="Nagy L.G."/>
            <person name="Martin F."/>
            <person name="Kauserud H."/>
        </authorList>
    </citation>
    <scope>NUCLEOTIDE SEQUENCE</scope>
    <source>
        <strain evidence="1">CBHHK200</strain>
    </source>
</reference>
<protein>
    <submittedName>
        <fullName evidence="1">Uncharacterized protein</fullName>
    </submittedName>
</protein>
<name>A0AAD6SDE5_9AGAR</name>
<dbReference type="Proteomes" id="UP001218188">
    <property type="component" value="Unassembled WGS sequence"/>
</dbReference>
<evidence type="ECO:0000313" key="1">
    <source>
        <dbReference type="EMBL" id="KAJ7024641.1"/>
    </source>
</evidence>
<dbReference type="AlphaFoldDB" id="A0AAD6SDE5"/>
<dbReference type="EMBL" id="JARJCM010000166">
    <property type="protein sequence ID" value="KAJ7024641.1"/>
    <property type="molecule type" value="Genomic_DNA"/>
</dbReference>
<sequence>MTWGSSLSSALVAKSLFPLDQAVWVKNNGHLVTLLVTLVVTYSPIHGVIFVSTDVPGHPRLGRNWKWSTVSLLFFILTGVQTLSWSTQSSPPVTITVSTSLVGSEIDLAQLYGRCTTMVDWATRTTIDSTIVHSMIYLIFILTSNSTKSAYAAARASIGRLSTVTVLNQVFNASTYDDDRIRGCSSNGSTIPVATYNVSQPPSNGFPTNYRMVQQGFTADVSCIQNLTNTTTPPLRHVSDTVKHWKSLSISQTVGSFSYSEIKSNVRRPAPLKLDMGDQPDTQRHDVDILCDPLRQWKLRLGLNDDVFNATIDPNGDTTPDLDGPAGLATMLTFLNMDKVSQGAYGNVMGDQLGTTYRGKLDPQHMLKYVDLHSRAETPVATLLYEPSTGQKC</sequence>
<comment type="caution">
    <text evidence="1">The sequence shown here is derived from an EMBL/GenBank/DDBJ whole genome shotgun (WGS) entry which is preliminary data.</text>
</comment>
<accession>A0AAD6SDE5</accession>